<dbReference type="Proteomes" id="UP000250123">
    <property type="component" value="Chromosome SHEWBE"/>
</dbReference>
<dbReference type="AlphaFoldDB" id="A0A330M582"/>
<evidence type="ECO:0000313" key="2">
    <source>
        <dbReference type="Proteomes" id="UP000250123"/>
    </source>
</evidence>
<reference evidence="2" key="1">
    <citation type="submission" date="2018-06" db="EMBL/GenBank/DDBJ databases">
        <authorList>
            <person name="Cea G.-C."/>
            <person name="William W."/>
        </authorList>
    </citation>
    <scope>NUCLEOTIDE SEQUENCE [LARGE SCALE GENOMIC DNA]</scope>
    <source>
        <strain evidence="2">DB21MT-2</strain>
    </source>
</reference>
<dbReference type="KEGG" id="sbk:SHEWBE_3309"/>
<proteinExistence type="predicted"/>
<dbReference type="EMBL" id="LS483452">
    <property type="protein sequence ID" value="SQH77272.1"/>
    <property type="molecule type" value="Genomic_DNA"/>
</dbReference>
<protein>
    <submittedName>
        <fullName evidence="1">Uncharacterized protein</fullName>
    </submittedName>
</protein>
<sequence>MNITICQFMVIFYVRIWLYFLAKLLKVGGDLCQVMLAATLRANHCGVIVFIFASHHI</sequence>
<accession>A0A330M582</accession>
<evidence type="ECO:0000313" key="1">
    <source>
        <dbReference type="EMBL" id="SQH77272.1"/>
    </source>
</evidence>
<name>A0A330M582_9GAMM</name>
<organism evidence="1 2">
    <name type="scientific">Shewanella benthica</name>
    <dbReference type="NCBI Taxonomy" id="43661"/>
    <lineage>
        <taxon>Bacteria</taxon>
        <taxon>Pseudomonadati</taxon>
        <taxon>Pseudomonadota</taxon>
        <taxon>Gammaproteobacteria</taxon>
        <taxon>Alteromonadales</taxon>
        <taxon>Shewanellaceae</taxon>
        <taxon>Shewanella</taxon>
    </lineage>
</organism>
<gene>
    <name evidence="1" type="ORF">SHEWBE_3309</name>
</gene>